<keyword evidence="7" id="KW-1185">Reference proteome</keyword>
<reference evidence="8" key="1">
    <citation type="submission" date="2025-08" db="UniProtKB">
        <authorList>
            <consortium name="RefSeq"/>
        </authorList>
    </citation>
    <scope>IDENTIFICATION</scope>
    <source>
        <strain evidence="8">15112-1751.03</strain>
        <tissue evidence="8">Whole Adult</tissue>
    </source>
</reference>
<dbReference type="PROSITE" id="PS00107">
    <property type="entry name" value="PROTEIN_KINASE_ATP"/>
    <property type="match status" value="1"/>
</dbReference>
<gene>
    <name evidence="8" type="primary">LOC127566079</name>
</gene>
<dbReference type="FunFam" id="1.10.510.10:FF:000931">
    <property type="entry name" value="Ballchen, isoform B"/>
    <property type="match status" value="1"/>
</dbReference>
<feature type="region of interest" description="Disordered" evidence="5">
    <location>
        <begin position="337"/>
        <end position="541"/>
    </location>
</feature>
<accession>A0A9C6T2B7</accession>
<dbReference type="SUPFAM" id="SSF56112">
    <property type="entry name" value="Protein kinase-like (PK-like)"/>
    <property type="match status" value="1"/>
</dbReference>
<dbReference type="InterPro" id="IPR050235">
    <property type="entry name" value="CK1_Ser-Thr_kinase"/>
</dbReference>
<keyword evidence="2 4" id="KW-0547">Nucleotide-binding</keyword>
<dbReference type="GeneID" id="127566079"/>
<name>A0A9C6T2B7_DROAB</name>
<dbReference type="Proteomes" id="UP000515160">
    <property type="component" value="Chromosome 2R"/>
</dbReference>
<dbReference type="AlphaFoldDB" id="A0A9C6T2B7"/>
<evidence type="ECO:0000256" key="5">
    <source>
        <dbReference type="SAM" id="MobiDB-lite"/>
    </source>
</evidence>
<dbReference type="PANTHER" id="PTHR11909">
    <property type="entry name" value="CASEIN KINASE-RELATED"/>
    <property type="match status" value="1"/>
</dbReference>
<feature type="compositionally biased region" description="Polar residues" evidence="5">
    <location>
        <begin position="603"/>
        <end position="613"/>
    </location>
</feature>
<dbReference type="RefSeq" id="XP_051863580.1">
    <property type="nucleotide sequence ID" value="XM_052007620.1"/>
</dbReference>
<dbReference type="GO" id="GO:0004674">
    <property type="term" value="F:protein serine/threonine kinase activity"/>
    <property type="evidence" value="ECO:0007669"/>
    <property type="project" value="UniProtKB-EC"/>
</dbReference>
<feature type="region of interest" description="Disordered" evidence="5">
    <location>
        <begin position="562"/>
        <end position="628"/>
    </location>
</feature>
<evidence type="ECO:0000256" key="4">
    <source>
        <dbReference type="PROSITE-ProRule" id="PRU10141"/>
    </source>
</evidence>
<evidence type="ECO:0000313" key="7">
    <source>
        <dbReference type="Proteomes" id="UP000515160"/>
    </source>
</evidence>
<evidence type="ECO:0000256" key="1">
    <source>
        <dbReference type="ARBA" id="ARBA00012513"/>
    </source>
</evidence>
<dbReference type="OrthoDB" id="2687620at2759"/>
<evidence type="ECO:0000259" key="6">
    <source>
        <dbReference type="PROSITE" id="PS50011"/>
    </source>
</evidence>
<feature type="compositionally biased region" description="Acidic residues" evidence="5">
    <location>
        <begin position="444"/>
        <end position="459"/>
    </location>
</feature>
<dbReference type="Pfam" id="PF00069">
    <property type="entry name" value="Pkinase"/>
    <property type="match status" value="1"/>
</dbReference>
<dbReference type="Gene3D" id="1.10.510.10">
    <property type="entry name" value="Transferase(Phosphotransferase) domain 1"/>
    <property type="match status" value="1"/>
</dbReference>
<protein>
    <recommendedName>
        <fullName evidence="1">non-specific serine/threonine protein kinase</fullName>
        <ecNumber evidence="1">2.7.11.1</ecNumber>
    </recommendedName>
</protein>
<dbReference type="PROSITE" id="PS50011">
    <property type="entry name" value="PROTEIN_KINASE_DOM"/>
    <property type="match status" value="1"/>
</dbReference>
<feature type="binding site" evidence="4">
    <location>
        <position position="70"/>
    </location>
    <ligand>
        <name>ATP</name>
        <dbReference type="ChEBI" id="CHEBI:30616"/>
    </ligand>
</feature>
<proteinExistence type="predicted"/>
<organism evidence="7 8">
    <name type="scientific">Drosophila albomicans</name>
    <name type="common">Fruit fly</name>
    <dbReference type="NCBI Taxonomy" id="7291"/>
    <lineage>
        <taxon>Eukaryota</taxon>
        <taxon>Metazoa</taxon>
        <taxon>Ecdysozoa</taxon>
        <taxon>Arthropoda</taxon>
        <taxon>Hexapoda</taxon>
        <taxon>Insecta</taxon>
        <taxon>Pterygota</taxon>
        <taxon>Neoptera</taxon>
        <taxon>Endopterygota</taxon>
        <taxon>Diptera</taxon>
        <taxon>Brachycera</taxon>
        <taxon>Muscomorpha</taxon>
        <taxon>Ephydroidea</taxon>
        <taxon>Drosophilidae</taxon>
        <taxon>Drosophila</taxon>
    </lineage>
</organism>
<dbReference type="InterPro" id="IPR011009">
    <property type="entry name" value="Kinase-like_dom_sf"/>
</dbReference>
<keyword evidence="3 4" id="KW-0067">ATP-binding</keyword>
<dbReference type="InterPro" id="IPR000719">
    <property type="entry name" value="Prot_kinase_dom"/>
</dbReference>
<evidence type="ECO:0000256" key="2">
    <source>
        <dbReference type="ARBA" id="ARBA00022741"/>
    </source>
</evidence>
<evidence type="ECO:0000313" key="8">
    <source>
        <dbReference type="RefSeq" id="XP_051863580.1"/>
    </source>
</evidence>
<dbReference type="InterPro" id="IPR017441">
    <property type="entry name" value="Protein_kinase_ATP_BS"/>
</dbReference>
<keyword evidence="8" id="KW-0418">Kinase</keyword>
<keyword evidence="8" id="KW-0808">Transferase</keyword>
<dbReference type="CTD" id="43228"/>
<dbReference type="PROSITE" id="PS00108">
    <property type="entry name" value="PROTEIN_KINASE_ST"/>
    <property type="match status" value="1"/>
</dbReference>
<dbReference type="CDD" id="cd14015">
    <property type="entry name" value="STKc_VRK"/>
    <property type="match status" value="1"/>
</dbReference>
<sequence>MPRAAKPKAAPAKKAKGKLYAMPEKIKEGTILTDLAKGQWRIGPSIGIGGFGEIYAACRNGEKNYDAVVKCEPHGNGPLFVEMHFYLRNAKLEEIKQFQKQRKLKSLGMPYILANGSSDINGQKHRFIVMPRYGSDIYKFYVQNGNRLPEATIYRLALQMLDVYQFIHNSGYVHADLKAANILLGHGKNDNGQAYLVDFGLASHFVTGDFKPDPRKMHNGTIEYTSRDAHLGVPTRRSDLEILGYNLIEWMGVELPWVKQKLLAVPVKVQQAKETFMNDVNASLKALFAKGVPAAIGDYMKYVVKLTHNEQPDYDKCREWFANALKQMKVANSGDLDFALKPQSNNNNNSPPVKKTAAKRKKEAADEELEENADQTPRGRQAANKAGARAKPSPKLKKNAVADEDFEENVDNTPRGKVAAKKAETAAKPSPKIKKEASVVSLDSSDDVILDTDEEEDVDYTPRRKLAANKAVGGAGDSSSLQRGSPKKRVKLDTNGTPKAPTPAPAAASSAKLNFSPMPSMRGRAGKTLINDDLTPQPRSNKTYEFNFELDVSMDANVIVNVKRKKKGGQSSSKVSNGTSGTPSRTPNKDSPATRVNLRKVTSDISTPNSASRKSPRTPAVTVRKFRH</sequence>
<dbReference type="GO" id="GO:0005524">
    <property type="term" value="F:ATP binding"/>
    <property type="evidence" value="ECO:0007669"/>
    <property type="project" value="UniProtKB-UniRule"/>
</dbReference>
<dbReference type="InterPro" id="IPR008271">
    <property type="entry name" value="Ser/Thr_kinase_AS"/>
</dbReference>
<feature type="domain" description="Protein kinase" evidence="6">
    <location>
        <begin position="40"/>
        <end position="321"/>
    </location>
</feature>
<feature type="compositionally biased region" description="Low complexity" evidence="5">
    <location>
        <begin position="344"/>
        <end position="355"/>
    </location>
</feature>
<evidence type="ECO:0000256" key="3">
    <source>
        <dbReference type="ARBA" id="ARBA00022840"/>
    </source>
</evidence>
<dbReference type="EC" id="2.7.11.1" evidence="1"/>
<dbReference type="SMART" id="SM00220">
    <property type="entry name" value="S_TKc"/>
    <property type="match status" value="1"/>
</dbReference>
<feature type="compositionally biased region" description="Polar residues" evidence="5">
    <location>
        <begin position="577"/>
        <end position="591"/>
    </location>
</feature>